<protein>
    <submittedName>
        <fullName evidence="1">Uncharacterized protein</fullName>
    </submittedName>
</protein>
<name>A0A1F5H2T8_9BACT</name>
<reference evidence="1 2" key="1">
    <citation type="journal article" date="2016" name="Nat. Commun.">
        <title>Thousands of microbial genomes shed light on interconnected biogeochemical processes in an aquifer system.</title>
        <authorList>
            <person name="Anantharaman K."/>
            <person name="Brown C.T."/>
            <person name="Hug L.A."/>
            <person name="Sharon I."/>
            <person name="Castelle C.J."/>
            <person name="Probst A.J."/>
            <person name="Thomas B.C."/>
            <person name="Singh A."/>
            <person name="Wilkins M.J."/>
            <person name="Karaoz U."/>
            <person name="Brodie E.L."/>
            <person name="Williams K.H."/>
            <person name="Hubbard S.S."/>
            <person name="Banfield J.F."/>
        </authorList>
    </citation>
    <scope>NUCLEOTIDE SEQUENCE [LARGE SCALE GENOMIC DNA]</scope>
</reference>
<dbReference type="Proteomes" id="UP000177039">
    <property type="component" value="Unassembled WGS sequence"/>
</dbReference>
<organism evidence="1 2">
    <name type="scientific">Candidatus Curtissbacteria bacterium RIFCSPLOWO2_01_FULL_42_50</name>
    <dbReference type="NCBI Taxonomy" id="1797730"/>
    <lineage>
        <taxon>Bacteria</taxon>
        <taxon>Candidatus Curtissiibacteriota</taxon>
    </lineage>
</organism>
<comment type="caution">
    <text evidence="1">The sequence shown here is derived from an EMBL/GenBank/DDBJ whole genome shotgun (WGS) entry which is preliminary data.</text>
</comment>
<evidence type="ECO:0000313" key="1">
    <source>
        <dbReference type="EMBL" id="OGD98408.1"/>
    </source>
</evidence>
<gene>
    <name evidence="1" type="ORF">A3B54_03665</name>
</gene>
<proteinExistence type="predicted"/>
<evidence type="ECO:0000313" key="2">
    <source>
        <dbReference type="Proteomes" id="UP000177039"/>
    </source>
</evidence>
<dbReference type="AlphaFoldDB" id="A0A1F5H2T8"/>
<accession>A0A1F5H2T8</accession>
<sequence length="69" mass="7526">MNLGLAERLGEILANASPEELRGIIARVKEGQLPLNGQMIIDSVEVDKERMGVVARSEDLVGCKERGLH</sequence>
<dbReference type="EMBL" id="MFBT01000037">
    <property type="protein sequence ID" value="OGD98408.1"/>
    <property type="molecule type" value="Genomic_DNA"/>
</dbReference>